<organism evidence="1 2">
    <name type="scientific">Aegilops tauschii subsp. strangulata</name>
    <name type="common">Goatgrass</name>
    <dbReference type="NCBI Taxonomy" id="200361"/>
    <lineage>
        <taxon>Eukaryota</taxon>
        <taxon>Viridiplantae</taxon>
        <taxon>Streptophyta</taxon>
        <taxon>Embryophyta</taxon>
        <taxon>Tracheophyta</taxon>
        <taxon>Spermatophyta</taxon>
        <taxon>Magnoliopsida</taxon>
        <taxon>Liliopsida</taxon>
        <taxon>Poales</taxon>
        <taxon>Poaceae</taxon>
        <taxon>BOP clade</taxon>
        <taxon>Pooideae</taxon>
        <taxon>Triticodae</taxon>
        <taxon>Triticeae</taxon>
        <taxon>Triticinae</taxon>
        <taxon>Aegilops</taxon>
    </lineage>
</organism>
<dbReference type="AlphaFoldDB" id="A0A453AF20"/>
<accession>A0A453AF20</accession>
<reference evidence="2" key="2">
    <citation type="journal article" date="2017" name="Nat. Plants">
        <title>The Aegilops tauschii genome reveals multiple impacts of transposons.</title>
        <authorList>
            <person name="Zhao G."/>
            <person name="Zou C."/>
            <person name="Li K."/>
            <person name="Wang K."/>
            <person name="Li T."/>
            <person name="Gao L."/>
            <person name="Zhang X."/>
            <person name="Wang H."/>
            <person name="Yang Z."/>
            <person name="Liu X."/>
            <person name="Jiang W."/>
            <person name="Mao L."/>
            <person name="Kong X."/>
            <person name="Jiao Y."/>
            <person name="Jia J."/>
        </authorList>
    </citation>
    <scope>NUCLEOTIDE SEQUENCE [LARGE SCALE GENOMIC DNA]</scope>
    <source>
        <strain evidence="2">cv. AL8/78</strain>
    </source>
</reference>
<evidence type="ECO:0008006" key="3">
    <source>
        <dbReference type="Google" id="ProtNLM"/>
    </source>
</evidence>
<reference evidence="1" key="4">
    <citation type="submission" date="2019-03" db="UniProtKB">
        <authorList>
            <consortium name="EnsemblPlants"/>
        </authorList>
    </citation>
    <scope>IDENTIFICATION</scope>
</reference>
<evidence type="ECO:0000313" key="2">
    <source>
        <dbReference type="Proteomes" id="UP000015105"/>
    </source>
</evidence>
<dbReference type="EnsemblPlants" id="AET2Gv20111700.7">
    <property type="protein sequence ID" value="AET2Gv20111700.7"/>
    <property type="gene ID" value="AET2Gv20111700"/>
</dbReference>
<sequence>QIVIVLFKTCLICCRLKQLRMSFYARRGGDRGSERFQGGGGRGGYAMRGRSGLPPRGPLGINARPSARIIAKSFSRTKDMTWRPDLFSDSMAASGIETGTKLYISNLDYRVSNEDIKVGETSRQPEFTSPRLLYINYYTNLFLICLSGAVFRSWSFETLCCSL</sequence>
<reference evidence="1" key="3">
    <citation type="journal article" date="2017" name="Nature">
        <title>Genome sequence of the progenitor of the wheat D genome Aegilops tauschii.</title>
        <authorList>
            <person name="Luo M.C."/>
            <person name="Gu Y.Q."/>
            <person name="Puiu D."/>
            <person name="Wang H."/>
            <person name="Twardziok S.O."/>
            <person name="Deal K.R."/>
            <person name="Huo N."/>
            <person name="Zhu T."/>
            <person name="Wang L."/>
            <person name="Wang Y."/>
            <person name="McGuire P.E."/>
            <person name="Liu S."/>
            <person name="Long H."/>
            <person name="Ramasamy R.K."/>
            <person name="Rodriguez J.C."/>
            <person name="Van S.L."/>
            <person name="Yuan L."/>
            <person name="Wang Z."/>
            <person name="Xia Z."/>
            <person name="Xiao L."/>
            <person name="Anderson O.D."/>
            <person name="Ouyang S."/>
            <person name="Liang Y."/>
            <person name="Zimin A.V."/>
            <person name="Pertea G."/>
            <person name="Qi P."/>
            <person name="Bennetzen J.L."/>
            <person name="Dai X."/>
            <person name="Dawson M.W."/>
            <person name="Muller H.G."/>
            <person name="Kugler K."/>
            <person name="Rivarola-Duarte L."/>
            <person name="Spannagl M."/>
            <person name="Mayer K.F.X."/>
            <person name="Lu F.H."/>
            <person name="Bevan M.W."/>
            <person name="Leroy P."/>
            <person name="Li P."/>
            <person name="You F.M."/>
            <person name="Sun Q."/>
            <person name="Liu Z."/>
            <person name="Lyons E."/>
            <person name="Wicker T."/>
            <person name="Salzberg S.L."/>
            <person name="Devos K.M."/>
            <person name="Dvorak J."/>
        </authorList>
    </citation>
    <scope>NUCLEOTIDE SEQUENCE [LARGE SCALE GENOMIC DNA]</scope>
    <source>
        <strain evidence="1">cv. AL8/78</strain>
    </source>
</reference>
<dbReference type="Proteomes" id="UP000015105">
    <property type="component" value="Chromosome 2D"/>
</dbReference>
<reference evidence="2" key="1">
    <citation type="journal article" date="2014" name="Science">
        <title>Ancient hybridizations among the ancestral genomes of bread wheat.</title>
        <authorList>
            <consortium name="International Wheat Genome Sequencing Consortium,"/>
            <person name="Marcussen T."/>
            <person name="Sandve S.R."/>
            <person name="Heier L."/>
            <person name="Spannagl M."/>
            <person name="Pfeifer M."/>
            <person name="Jakobsen K.S."/>
            <person name="Wulff B.B."/>
            <person name="Steuernagel B."/>
            <person name="Mayer K.F."/>
            <person name="Olsen O.A."/>
        </authorList>
    </citation>
    <scope>NUCLEOTIDE SEQUENCE [LARGE SCALE GENOMIC DNA]</scope>
    <source>
        <strain evidence="2">cv. AL8/78</strain>
    </source>
</reference>
<reference evidence="1" key="5">
    <citation type="journal article" date="2021" name="G3 (Bethesda)">
        <title>Aegilops tauschii genome assembly Aet v5.0 features greater sequence contiguity and improved annotation.</title>
        <authorList>
            <person name="Wang L."/>
            <person name="Zhu T."/>
            <person name="Rodriguez J.C."/>
            <person name="Deal K.R."/>
            <person name="Dubcovsky J."/>
            <person name="McGuire P.E."/>
            <person name="Lux T."/>
            <person name="Spannagl M."/>
            <person name="Mayer K.F.X."/>
            <person name="Baldrich P."/>
            <person name="Meyers B.C."/>
            <person name="Huo N."/>
            <person name="Gu Y.Q."/>
            <person name="Zhou H."/>
            <person name="Devos K.M."/>
            <person name="Bennetzen J.L."/>
            <person name="Unver T."/>
            <person name="Budak H."/>
            <person name="Gulick P.J."/>
            <person name="Galiba G."/>
            <person name="Kalapos B."/>
            <person name="Nelson D.R."/>
            <person name="Li P."/>
            <person name="You F.M."/>
            <person name="Luo M.C."/>
            <person name="Dvorak J."/>
        </authorList>
    </citation>
    <scope>NUCLEOTIDE SEQUENCE [LARGE SCALE GENOMIC DNA]</scope>
    <source>
        <strain evidence="1">cv. AL8/78</strain>
    </source>
</reference>
<proteinExistence type="predicted"/>
<dbReference type="Gramene" id="AET2Gv20111700.7">
    <property type="protein sequence ID" value="AET2Gv20111700.7"/>
    <property type="gene ID" value="AET2Gv20111700"/>
</dbReference>
<evidence type="ECO:0000313" key="1">
    <source>
        <dbReference type="EnsemblPlants" id="AET2Gv20111700.7"/>
    </source>
</evidence>
<keyword evidence="2" id="KW-1185">Reference proteome</keyword>
<name>A0A453AF20_AEGTS</name>
<protein>
    <recommendedName>
        <fullName evidence="3">RRM domain-containing protein</fullName>
    </recommendedName>
</protein>